<dbReference type="Gramene" id="MELO3C033900.2.1">
    <property type="protein sequence ID" value="MELO3C033900.2.1"/>
    <property type="gene ID" value="MELO3C033900.2"/>
</dbReference>
<accession>A0A9I9EHK2</accession>
<keyword evidence="1" id="KW-1133">Transmembrane helix</keyword>
<name>A0A9I9EHK2_CUCME</name>
<evidence type="ECO:0000313" key="2">
    <source>
        <dbReference type="EnsemblPlants" id="MELO3C033900.2.1"/>
    </source>
</evidence>
<evidence type="ECO:0000256" key="1">
    <source>
        <dbReference type="SAM" id="Phobius"/>
    </source>
</evidence>
<dbReference type="AlphaFoldDB" id="A0A9I9EHK2"/>
<protein>
    <submittedName>
        <fullName evidence="2">Uncharacterized protein</fullName>
    </submittedName>
</protein>
<keyword evidence="1" id="KW-0472">Membrane</keyword>
<reference evidence="2" key="1">
    <citation type="submission" date="2023-03" db="UniProtKB">
        <authorList>
            <consortium name="EnsemblPlants"/>
        </authorList>
    </citation>
    <scope>IDENTIFICATION</scope>
</reference>
<feature type="transmembrane region" description="Helical" evidence="1">
    <location>
        <begin position="7"/>
        <end position="26"/>
    </location>
</feature>
<feature type="transmembrane region" description="Helical" evidence="1">
    <location>
        <begin position="46"/>
        <end position="66"/>
    </location>
</feature>
<proteinExistence type="predicted"/>
<keyword evidence="1" id="KW-0812">Transmembrane</keyword>
<dbReference type="EnsemblPlants" id="MELO3C033900.2.1">
    <property type="protein sequence ID" value="MELO3C033900.2.1"/>
    <property type="gene ID" value="MELO3C033900.2"/>
</dbReference>
<sequence length="124" mass="14233">MAQFLPSLCQFLPSLLNLIFNHLFSIEQSTTPKFVIVPRAQPLTRLSLLCLLVVWSPSSFFTFLYIRINPSLPSSRVCVCLATTVAHLHLSYKLRFGLLVAKFVAEALPMDRLKRFRSRQFSIF</sequence>
<organism evidence="2">
    <name type="scientific">Cucumis melo</name>
    <name type="common">Muskmelon</name>
    <dbReference type="NCBI Taxonomy" id="3656"/>
    <lineage>
        <taxon>Eukaryota</taxon>
        <taxon>Viridiplantae</taxon>
        <taxon>Streptophyta</taxon>
        <taxon>Embryophyta</taxon>
        <taxon>Tracheophyta</taxon>
        <taxon>Spermatophyta</taxon>
        <taxon>Magnoliopsida</taxon>
        <taxon>eudicotyledons</taxon>
        <taxon>Gunneridae</taxon>
        <taxon>Pentapetalae</taxon>
        <taxon>rosids</taxon>
        <taxon>fabids</taxon>
        <taxon>Cucurbitales</taxon>
        <taxon>Cucurbitaceae</taxon>
        <taxon>Benincaseae</taxon>
        <taxon>Cucumis</taxon>
    </lineage>
</organism>